<evidence type="ECO:0000256" key="5">
    <source>
        <dbReference type="RuleBase" id="RU004404"/>
    </source>
</evidence>
<dbReference type="InterPro" id="IPR020992">
    <property type="entry name" value="Tail_Prtase_C"/>
</dbReference>
<evidence type="ECO:0000313" key="11">
    <source>
        <dbReference type="Proteomes" id="UP000675747"/>
    </source>
</evidence>
<dbReference type="SMART" id="SM00228">
    <property type="entry name" value="PDZ"/>
    <property type="match status" value="1"/>
</dbReference>
<dbReference type="SMART" id="SM00245">
    <property type="entry name" value="TSPc"/>
    <property type="match status" value="1"/>
</dbReference>
<dbReference type="Proteomes" id="UP000675747">
    <property type="component" value="Unassembled WGS sequence"/>
</dbReference>
<dbReference type="Gene3D" id="2.30.42.10">
    <property type="match status" value="1"/>
</dbReference>
<dbReference type="SUPFAM" id="SSF50156">
    <property type="entry name" value="PDZ domain-like"/>
    <property type="match status" value="1"/>
</dbReference>
<dbReference type="InterPro" id="IPR036034">
    <property type="entry name" value="PDZ_sf"/>
</dbReference>
<feature type="domain" description="PDZ" evidence="8">
    <location>
        <begin position="245"/>
        <end position="305"/>
    </location>
</feature>
<keyword evidence="2 5" id="KW-0645">Protease</keyword>
<dbReference type="GO" id="GO:0004252">
    <property type="term" value="F:serine-type endopeptidase activity"/>
    <property type="evidence" value="ECO:0007669"/>
    <property type="project" value="UniProtKB-EC"/>
</dbReference>
<dbReference type="CDD" id="cd06782">
    <property type="entry name" value="cpPDZ_CPP-like"/>
    <property type="match status" value="1"/>
</dbReference>
<evidence type="ECO:0000259" key="8">
    <source>
        <dbReference type="PROSITE" id="PS50106"/>
    </source>
</evidence>
<protein>
    <submittedName>
        <fullName evidence="9">Carboxy terminal-processing peptidase</fullName>
        <ecNumber evidence="9">3.4.21.102</ecNumber>
    </submittedName>
</protein>
<accession>A0A8J7VT51</accession>
<evidence type="ECO:0000256" key="2">
    <source>
        <dbReference type="ARBA" id="ARBA00022670"/>
    </source>
</evidence>
<dbReference type="EMBL" id="JAGQFT020000009">
    <property type="protein sequence ID" value="MBS7458239.1"/>
    <property type="molecule type" value="Genomic_DNA"/>
</dbReference>
<comment type="caution">
    <text evidence="9">The sequence shown here is derived from an EMBL/GenBank/DDBJ whole genome shotgun (WGS) entry which is preliminary data.</text>
</comment>
<dbReference type="InterPro" id="IPR004447">
    <property type="entry name" value="Peptidase_S41A"/>
</dbReference>
<dbReference type="InterPro" id="IPR040573">
    <property type="entry name" value="TSP_N"/>
</dbReference>
<dbReference type="RefSeq" id="WP_211925282.1">
    <property type="nucleotide sequence ID" value="NZ_JAGQFT020000009.1"/>
</dbReference>
<evidence type="ECO:0000256" key="6">
    <source>
        <dbReference type="SAM" id="MobiDB-lite"/>
    </source>
</evidence>
<evidence type="ECO:0000256" key="4">
    <source>
        <dbReference type="ARBA" id="ARBA00022825"/>
    </source>
</evidence>
<keyword evidence="7" id="KW-0732">Signal</keyword>
<evidence type="ECO:0000256" key="7">
    <source>
        <dbReference type="SAM" id="SignalP"/>
    </source>
</evidence>
<dbReference type="PROSITE" id="PS50106">
    <property type="entry name" value="PDZ"/>
    <property type="match status" value="1"/>
</dbReference>
<dbReference type="PANTHER" id="PTHR32060">
    <property type="entry name" value="TAIL-SPECIFIC PROTEASE"/>
    <property type="match status" value="1"/>
</dbReference>
<dbReference type="EC" id="3.4.21.102" evidence="9"/>
<feature type="compositionally biased region" description="Basic and acidic residues" evidence="6">
    <location>
        <begin position="622"/>
        <end position="640"/>
    </location>
</feature>
<feature type="chain" id="PRO_5042774188" evidence="7">
    <location>
        <begin position="22"/>
        <end position="716"/>
    </location>
</feature>
<evidence type="ECO:0000256" key="1">
    <source>
        <dbReference type="ARBA" id="ARBA00009179"/>
    </source>
</evidence>
<dbReference type="InterPro" id="IPR005151">
    <property type="entry name" value="Tail-specific_protease"/>
</dbReference>
<dbReference type="InterPro" id="IPR001478">
    <property type="entry name" value="PDZ"/>
</dbReference>
<dbReference type="FunFam" id="3.90.226.10:FF:000090">
    <property type="entry name" value="Tail-specific protease"/>
    <property type="match status" value="1"/>
</dbReference>
<dbReference type="Pfam" id="PF17804">
    <property type="entry name" value="TSP_NTD"/>
    <property type="match status" value="1"/>
</dbReference>
<dbReference type="NCBIfam" id="TIGR00225">
    <property type="entry name" value="prc"/>
    <property type="match status" value="1"/>
</dbReference>
<dbReference type="Gene3D" id="3.90.226.10">
    <property type="entry name" value="2-enoyl-CoA Hydratase, Chain A, domain 1"/>
    <property type="match status" value="1"/>
</dbReference>
<dbReference type="CDD" id="cd07560">
    <property type="entry name" value="Peptidase_S41_CPP"/>
    <property type="match status" value="1"/>
</dbReference>
<sequence length="716" mass="78861">MSPSLKRIAILALAITPALLAARTQDPAQLTPEGSQAGAARMVYGLLSDSRYAYAPKPLDAGLEDEVLKRYLDSLDSEKLFFLAADIDRFRSHKAQLGEAIKGAGLDPAYDVFNTYVRRVGERTAHARALLESGFDFGADEDWRYDREDAAWAQTPAELDELWRKSVKNDWLRLKLAGKDEDQIRETLDKRYANLEERVRELDSEDAFQVFMNAYAASVDPHTSYLNPKSAENFNQAMSLSLEGIGAVLQRHDDYVVVREIVPGGPASRSTLQPGDRISAVGQGARGELTDVVGWRIDDVVQLIRGKKGTDVHLQYLAAEDGMDAKSRDVVITRDRVRIEEQAAKSEVLEIDGRQVGVVELPTFYQDFEGRRRNAADYASATRDVARILREFKGQGIDAVVMDLRNNGGGSLTEAIELTGLFIDRGPVVQVQDAAKRTAVQGDTEAGVAWDGPLAVLVNRASASASEIFAAAIQDYGRGLIIGEQTFGKGTVQNLVDLDRFPKGGEAKFGQLKLTVAEFFRISGGSTQHKGVLPDIQFPVTLDATEYGESTYDNALPWTEIAPAPYRRVGNFAPLLPQLRARHDARAAKDLEFQWWTEDVAKVRAEREEKSISLNEAERLAERREDDARRERRQAERKAAGLEPDEAAVFDDDGLQAGERDVLKDIAREKAAEDRPDPLLRESAAILVDAVDLLTADGQLAAQVLPPGATGTAWAD</sequence>
<name>A0A8J7VT51_9GAMM</name>
<dbReference type="InterPro" id="IPR029045">
    <property type="entry name" value="ClpP/crotonase-like_dom_sf"/>
</dbReference>
<keyword evidence="4 5" id="KW-0720">Serine protease</keyword>
<dbReference type="PANTHER" id="PTHR32060:SF22">
    <property type="entry name" value="CARBOXYL-TERMINAL-PROCESSING PEPTIDASE 3, CHLOROPLASTIC"/>
    <property type="match status" value="1"/>
</dbReference>
<evidence type="ECO:0000313" key="9">
    <source>
        <dbReference type="EMBL" id="MBR0561318.1"/>
    </source>
</evidence>
<dbReference type="GO" id="GO:0007165">
    <property type="term" value="P:signal transduction"/>
    <property type="evidence" value="ECO:0007669"/>
    <property type="project" value="TreeGrafter"/>
</dbReference>
<dbReference type="EMBL" id="JAGQFT010000007">
    <property type="protein sequence ID" value="MBR0561318.1"/>
    <property type="molecule type" value="Genomic_DNA"/>
</dbReference>
<reference evidence="9" key="2">
    <citation type="submission" date="2021-04" db="EMBL/GenBank/DDBJ databases">
        <authorList>
            <person name="Karlyshev A.V."/>
        </authorList>
    </citation>
    <scope>NUCLEOTIDE SEQUENCE</scope>
    <source>
        <strain evidence="9">LMG 29479</strain>
    </source>
</reference>
<feature type="signal peptide" evidence="7">
    <location>
        <begin position="1"/>
        <end position="21"/>
    </location>
</feature>
<comment type="similarity">
    <text evidence="1 5">Belongs to the peptidase S41A family.</text>
</comment>
<gene>
    <name evidence="10" type="ORF">KB893_013955</name>
    <name evidence="9" type="ORF">KB893_02110</name>
</gene>
<dbReference type="GO" id="GO:0030288">
    <property type="term" value="C:outer membrane-bounded periplasmic space"/>
    <property type="evidence" value="ECO:0007669"/>
    <property type="project" value="TreeGrafter"/>
</dbReference>
<dbReference type="AlphaFoldDB" id="A0A8J7VT51"/>
<organism evidence="9">
    <name type="scientific">Coralloluteibacterium stylophorae</name>
    <dbReference type="NCBI Taxonomy" id="1776034"/>
    <lineage>
        <taxon>Bacteria</taxon>
        <taxon>Pseudomonadati</taxon>
        <taxon>Pseudomonadota</taxon>
        <taxon>Gammaproteobacteria</taxon>
        <taxon>Lysobacterales</taxon>
        <taxon>Lysobacteraceae</taxon>
        <taxon>Coralloluteibacterium</taxon>
    </lineage>
</organism>
<dbReference type="Gene3D" id="3.30.750.44">
    <property type="match status" value="1"/>
</dbReference>
<feature type="region of interest" description="Disordered" evidence="6">
    <location>
        <begin position="622"/>
        <end position="647"/>
    </location>
</feature>
<dbReference type="GO" id="GO:0006508">
    <property type="term" value="P:proteolysis"/>
    <property type="evidence" value="ECO:0007669"/>
    <property type="project" value="UniProtKB-KW"/>
</dbReference>
<keyword evidence="3 5" id="KW-0378">Hydrolase</keyword>
<dbReference type="Pfam" id="PF03572">
    <property type="entry name" value="Peptidase_S41"/>
    <property type="match status" value="1"/>
</dbReference>
<proteinExistence type="inferred from homology"/>
<evidence type="ECO:0000313" key="10">
    <source>
        <dbReference type="EMBL" id="MBS7458239.1"/>
    </source>
</evidence>
<dbReference type="SUPFAM" id="SSF52096">
    <property type="entry name" value="ClpP/crotonase"/>
    <property type="match status" value="1"/>
</dbReference>
<keyword evidence="11" id="KW-1185">Reference proteome</keyword>
<dbReference type="Pfam" id="PF11818">
    <property type="entry name" value="DUF3340"/>
    <property type="match status" value="1"/>
</dbReference>
<evidence type="ECO:0000256" key="3">
    <source>
        <dbReference type="ARBA" id="ARBA00022801"/>
    </source>
</evidence>
<dbReference type="Pfam" id="PF00595">
    <property type="entry name" value="PDZ"/>
    <property type="match status" value="1"/>
</dbReference>
<reference evidence="10 11" key="1">
    <citation type="journal article" date="2021" name="Microbiol. Resour. Announc.">
        <title>Draft Genome Sequence of Coralloluteibacterium stylophorae LMG 29479T.</title>
        <authorList>
            <person name="Karlyshev A.V."/>
            <person name="Kudryashova E.B."/>
            <person name="Ariskina E.V."/>
            <person name="Conroy A.P."/>
            <person name="Abidueva E.Y."/>
        </authorList>
    </citation>
    <scope>NUCLEOTIDE SEQUENCE [LARGE SCALE GENOMIC DNA]</scope>
    <source>
        <strain evidence="10 11">LMG 29479</strain>
    </source>
</reference>